<sequence length="152" mass="17378">MYYGDILITNDTSFWGVTGHAGIYLGSVGKNQILSIEGSGKPPKTMSVLEWESAYGKKDTWTKIYRVAEQYQPRLAARWALDNYDGKNYKYGITTNIFGMDPTYCSKIVWQAYWYASAAVQVGGMYQPLIALPYDLPDYFDERAIHILTWEN</sequence>
<dbReference type="InterPro" id="IPR024453">
    <property type="entry name" value="Peptidase_C92"/>
</dbReference>
<dbReference type="AlphaFoldDB" id="A0AB74CVF0"/>
<accession>A0AB74CVF0</accession>
<comment type="caution">
    <text evidence="1">The sequence shown here is derived from an EMBL/GenBank/DDBJ whole genome shotgun (WGS) entry which is preliminary data.</text>
</comment>
<dbReference type="EMBL" id="RKNM01000004">
    <property type="protein sequence ID" value="ROX57396.1"/>
    <property type="molecule type" value="Genomic_DNA"/>
</dbReference>
<evidence type="ECO:0000313" key="2">
    <source>
        <dbReference type="Proteomes" id="UP000281752"/>
    </source>
</evidence>
<protein>
    <submittedName>
        <fullName evidence="1">Uncharacterized protein</fullName>
    </submittedName>
</protein>
<dbReference type="SUPFAM" id="SSF54001">
    <property type="entry name" value="Cysteine proteinases"/>
    <property type="match status" value="1"/>
</dbReference>
<dbReference type="Pfam" id="PF05708">
    <property type="entry name" value="Peptidase_C92"/>
    <property type="match status" value="1"/>
</dbReference>
<gene>
    <name evidence="1" type="ORF">EGW36_04775</name>
</gene>
<reference evidence="1 2" key="1">
    <citation type="submission" date="2018-10" db="EMBL/GenBank/DDBJ databases">
        <title>Genotypes and phenotypes of Enterococci isolated from broiler chickens.</title>
        <authorList>
            <person name="Muhammad A.R."/>
            <person name="Diarra M.S."/>
        </authorList>
    </citation>
    <scope>NUCLEOTIDE SEQUENCE [LARGE SCALE GENOMIC DNA]</scope>
    <source>
        <strain evidence="1 2">P5 C A 35</strain>
    </source>
</reference>
<dbReference type="Gene3D" id="3.90.1720.10">
    <property type="entry name" value="endopeptidase domain like (from Nostoc punctiforme)"/>
    <property type="match status" value="1"/>
</dbReference>
<dbReference type="InterPro" id="IPR038765">
    <property type="entry name" value="Papain-like_cys_pep_sf"/>
</dbReference>
<name>A0AB74CVF0_ENTFC</name>
<dbReference type="Proteomes" id="UP000281752">
    <property type="component" value="Unassembled WGS sequence"/>
</dbReference>
<evidence type="ECO:0000313" key="1">
    <source>
        <dbReference type="EMBL" id="ROX57396.1"/>
    </source>
</evidence>
<organism evidence="1 2">
    <name type="scientific">Enterococcus faecium</name>
    <name type="common">Streptococcus faecium</name>
    <dbReference type="NCBI Taxonomy" id="1352"/>
    <lineage>
        <taxon>Bacteria</taxon>
        <taxon>Bacillati</taxon>
        <taxon>Bacillota</taxon>
        <taxon>Bacilli</taxon>
        <taxon>Lactobacillales</taxon>
        <taxon>Enterococcaceae</taxon>
        <taxon>Enterococcus</taxon>
    </lineage>
</organism>
<proteinExistence type="predicted"/>